<keyword evidence="3" id="KW-1185">Reference proteome</keyword>
<feature type="signal peptide" evidence="1">
    <location>
        <begin position="1"/>
        <end position="19"/>
    </location>
</feature>
<feature type="chain" id="PRO_5024324443" description="Secreted protein" evidence="1">
    <location>
        <begin position="20"/>
        <end position="150"/>
    </location>
</feature>
<name>A0A5N4A5T4_PHOPY</name>
<dbReference type="InParanoid" id="A0A5N4A5T4"/>
<dbReference type="EMBL" id="VVIM01000010">
    <property type="protein sequence ID" value="KAB0792696.1"/>
    <property type="molecule type" value="Genomic_DNA"/>
</dbReference>
<organism evidence="2 3">
    <name type="scientific">Photinus pyralis</name>
    <name type="common">Common eastern firefly</name>
    <name type="synonym">Lampyris pyralis</name>
    <dbReference type="NCBI Taxonomy" id="7054"/>
    <lineage>
        <taxon>Eukaryota</taxon>
        <taxon>Metazoa</taxon>
        <taxon>Ecdysozoa</taxon>
        <taxon>Arthropoda</taxon>
        <taxon>Hexapoda</taxon>
        <taxon>Insecta</taxon>
        <taxon>Pterygota</taxon>
        <taxon>Neoptera</taxon>
        <taxon>Endopterygota</taxon>
        <taxon>Coleoptera</taxon>
        <taxon>Polyphaga</taxon>
        <taxon>Elateriformia</taxon>
        <taxon>Elateroidea</taxon>
        <taxon>Lampyridae</taxon>
        <taxon>Lampyrinae</taxon>
        <taxon>Photinus</taxon>
    </lineage>
</organism>
<keyword evidence="1" id="KW-0732">Signal</keyword>
<evidence type="ECO:0000313" key="2">
    <source>
        <dbReference type="EMBL" id="KAB0792696.1"/>
    </source>
</evidence>
<dbReference type="AlphaFoldDB" id="A0A5N4A5T4"/>
<protein>
    <recommendedName>
        <fullName evidence="4">Secreted protein</fullName>
    </recommendedName>
</protein>
<accession>A0A5N4A5T4</accession>
<proteinExistence type="predicted"/>
<sequence>MKLLFEGSFFVLLLCTAQAYEVLIQGLFDCAVANADKVPMEEVGQLVNTVHLIIECEPDDGIAENFEKILRCAQANVLNSLNRLKYSFVGWVIIPWTLQRVKNILDKVENVVLHVITIPGVIDCLKQQPDLCKRWIRIPFTNIVPDFTCS</sequence>
<evidence type="ECO:0000313" key="3">
    <source>
        <dbReference type="Proteomes" id="UP000327044"/>
    </source>
</evidence>
<reference evidence="2 3" key="1">
    <citation type="journal article" date="2018" name="Elife">
        <title>Firefly genomes illuminate parallel origins of bioluminescence in beetles.</title>
        <authorList>
            <person name="Fallon T.R."/>
            <person name="Lower S.E."/>
            <person name="Chang C.H."/>
            <person name="Bessho-Uehara M."/>
            <person name="Martin G.J."/>
            <person name="Bewick A.J."/>
            <person name="Behringer M."/>
            <person name="Debat H.J."/>
            <person name="Wong I."/>
            <person name="Day J.C."/>
            <person name="Suvorov A."/>
            <person name="Silva C.J."/>
            <person name="Stanger-Hall K.F."/>
            <person name="Hall D.W."/>
            <person name="Schmitz R.J."/>
            <person name="Nelson D.R."/>
            <person name="Lewis S.M."/>
            <person name="Shigenobu S."/>
            <person name="Bybee S.M."/>
            <person name="Larracuente A.M."/>
            <person name="Oba Y."/>
            <person name="Weng J.K."/>
        </authorList>
    </citation>
    <scope>NUCLEOTIDE SEQUENCE [LARGE SCALE GENOMIC DNA]</scope>
    <source>
        <strain evidence="2">1611_PpyrPB1</strain>
        <tissue evidence="2">Whole body</tissue>
    </source>
</reference>
<dbReference type="Proteomes" id="UP000327044">
    <property type="component" value="Unassembled WGS sequence"/>
</dbReference>
<gene>
    <name evidence="2" type="ORF">PPYR_14655</name>
</gene>
<evidence type="ECO:0000256" key="1">
    <source>
        <dbReference type="SAM" id="SignalP"/>
    </source>
</evidence>
<evidence type="ECO:0008006" key="4">
    <source>
        <dbReference type="Google" id="ProtNLM"/>
    </source>
</evidence>
<comment type="caution">
    <text evidence="2">The sequence shown here is derived from an EMBL/GenBank/DDBJ whole genome shotgun (WGS) entry which is preliminary data.</text>
</comment>